<dbReference type="Proteomes" id="UP000000422">
    <property type="component" value="Chromosome"/>
</dbReference>
<dbReference type="PANTHER" id="PTHR30158:SF24">
    <property type="entry name" value="HLYD FAMILY SECRETION PROTEIN"/>
    <property type="match status" value="1"/>
</dbReference>
<dbReference type="AlphaFoldDB" id="Q7M9I1"/>
<keyword evidence="8" id="KW-1185">Reference proteome</keyword>
<dbReference type="Gene3D" id="2.40.30.170">
    <property type="match status" value="1"/>
</dbReference>
<dbReference type="Pfam" id="PF25876">
    <property type="entry name" value="HH_MFP_RND"/>
    <property type="match status" value="1"/>
</dbReference>
<dbReference type="Pfam" id="PF25917">
    <property type="entry name" value="BSH_RND"/>
    <property type="match status" value="1"/>
</dbReference>
<dbReference type="STRING" id="273121.WS0902"/>
<dbReference type="NCBIfam" id="TIGR01730">
    <property type="entry name" value="RND_mfp"/>
    <property type="match status" value="1"/>
</dbReference>
<dbReference type="KEGG" id="wsu:WS0902"/>
<dbReference type="Gene3D" id="2.40.420.20">
    <property type="match status" value="1"/>
</dbReference>
<organism evidence="8">
    <name type="scientific">Wolinella succinogenes (strain ATCC 29543 / DSM 1740 / CCUG 13145 / JCM 31913 / LMG 7466 / NCTC 11488 / FDC 602W)</name>
    <name type="common">Vibrio succinogenes</name>
    <dbReference type="NCBI Taxonomy" id="273121"/>
    <lineage>
        <taxon>Bacteria</taxon>
        <taxon>Pseudomonadati</taxon>
        <taxon>Campylobacterota</taxon>
        <taxon>Epsilonproteobacteria</taxon>
        <taxon>Campylobacterales</taxon>
        <taxon>Helicobacteraceae</taxon>
        <taxon>Wolinella</taxon>
    </lineage>
</organism>
<reference evidence="7 8" key="1">
    <citation type="journal article" date="2003" name="Proc. Natl. Acad. Sci. U.S.A.">
        <title>Complete genome sequence and analysis of Wolinella succinogenes.</title>
        <authorList>
            <person name="Baar C."/>
            <person name="Eppinger M."/>
            <person name="Raddatz G."/>
            <person name="Simon JM."/>
            <person name="Lanz C."/>
            <person name="Klimmek O."/>
            <person name="Nandakumar R."/>
            <person name="Gross R."/>
            <person name="Rosinus A."/>
            <person name="Keller H."/>
            <person name="Jagtap P."/>
            <person name="Linke B."/>
            <person name="Meyer F."/>
            <person name="Lederer H."/>
            <person name="Schuster S.C."/>
        </authorList>
    </citation>
    <scope>NUCLEOTIDE SEQUENCE [LARGE SCALE GENOMIC DNA]</scope>
    <source>
        <strain evidence="8">ATCC 29543 / DSM 1740 / CCUG 13145 / JCM 31913 / LMG 7466 / NCTC 11488 / FDC 602W</strain>
    </source>
</reference>
<feature type="domain" description="Multidrug resistance protein MdtA-like barrel-sandwich hybrid" evidence="4">
    <location>
        <begin position="63"/>
        <end position="205"/>
    </location>
</feature>
<evidence type="ECO:0000259" key="4">
    <source>
        <dbReference type="Pfam" id="PF25917"/>
    </source>
</evidence>
<dbReference type="GO" id="GO:0030313">
    <property type="term" value="C:cell envelope"/>
    <property type="evidence" value="ECO:0007669"/>
    <property type="project" value="UniProtKB-SubCell"/>
</dbReference>
<dbReference type="Gene3D" id="1.10.287.470">
    <property type="entry name" value="Helix hairpin bin"/>
    <property type="match status" value="1"/>
</dbReference>
<comment type="similarity">
    <text evidence="2">Belongs to the membrane fusion protein (MFP) (TC 8.A.1) family.</text>
</comment>
<dbReference type="InterPro" id="IPR058625">
    <property type="entry name" value="MdtA-like_BSH"/>
</dbReference>
<dbReference type="GO" id="GO:0022857">
    <property type="term" value="F:transmembrane transporter activity"/>
    <property type="evidence" value="ECO:0007669"/>
    <property type="project" value="InterPro"/>
</dbReference>
<name>Q7M9I1_WOLSU</name>
<evidence type="ECO:0000259" key="6">
    <source>
        <dbReference type="Pfam" id="PF25967"/>
    </source>
</evidence>
<accession>Q7M9I1</accession>
<feature type="domain" description="Multidrug resistance protein MdtA-like alpha-helical hairpin" evidence="3">
    <location>
        <begin position="104"/>
        <end position="173"/>
    </location>
</feature>
<gene>
    <name evidence="7" type="primary">MEXC</name>
    <name evidence="7" type="ordered locus">WS0902</name>
</gene>
<evidence type="ECO:0000313" key="7">
    <source>
        <dbReference type="EMBL" id="CAE10007.1"/>
    </source>
</evidence>
<sequence>MISFGLKKERWLPFVIALILAGCGDSEESDKSSQALPKVSYSLAKPWSFPLEEDLPGRVVPWRVAEVRARVEGIVLKRHFEEGAEIKEGQKLFTIDPAPFKLALLRAEGNLAQAEASLQETQSLFRRNETLIQSGAISQQEYEATLAGFKTAQANWLVAKASVETEKLNLEYAEVKAPLSGRIGKALVSEGAFVGRSEATPLAIIRQIDTVYVDFTQPIASWVRFQESIKEELQKTKITLVAEGSNHPMEGEWGFAESAVSQENDRISLRAKFANPEHRLLPGMYVRVRLQNQQNKETLALPQKSIVRHVDGSASVWVIDSDNAVRARLVKTGKMQNGLWQILEGLQEGERVVSVGEGKISEGMQVSPVESMMMTPRP</sequence>
<evidence type="ECO:0000259" key="5">
    <source>
        <dbReference type="Pfam" id="PF25944"/>
    </source>
</evidence>
<dbReference type="FunFam" id="2.40.420.20:FF:000001">
    <property type="entry name" value="Efflux RND transporter periplasmic adaptor subunit"/>
    <property type="match status" value="1"/>
</dbReference>
<dbReference type="InterPro" id="IPR058624">
    <property type="entry name" value="MdtA-like_HH"/>
</dbReference>
<dbReference type="GO" id="GO:0046677">
    <property type="term" value="P:response to antibiotic"/>
    <property type="evidence" value="ECO:0007669"/>
    <property type="project" value="TreeGrafter"/>
</dbReference>
<dbReference type="HOGENOM" id="CLU_018816_2_1_7"/>
<dbReference type="Pfam" id="PF25944">
    <property type="entry name" value="Beta-barrel_RND"/>
    <property type="match status" value="1"/>
</dbReference>
<dbReference type="eggNOG" id="COG0845">
    <property type="taxonomic scope" value="Bacteria"/>
</dbReference>
<protein>
    <submittedName>
        <fullName evidence="7">MEMBRANE FUSION PROTEIN MEXC RND MULTIDRUG EFFLUX MEMBRANE FUSIONPROTEIN MEXC</fullName>
    </submittedName>
</protein>
<comment type="subcellular location">
    <subcellularLocation>
        <location evidence="1">Cell envelope</location>
    </subcellularLocation>
</comment>
<dbReference type="InterPro" id="IPR058627">
    <property type="entry name" value="MdtA-like_C"/>
</dbReference>
<dbReference type="Pfam" id="PF25967">
    <property type="entry name" value="RND-MFP_C"/>
    <property type="match status" value="1"/>
</dbReference>
<dbReference type="GO" id="GO:0005886">
    <property type="term" value="C:plasma membrane"/>
    <property type="evidence" value="ECO:0007669"/>
    <property type="project" value="TreeGrafter"/>
</dbReference>
<feature type="domain" description="Multidrug resistance protein MdtA-like C-terminal permuted SH3" evidence="6">
    <location>
        <begin position="301"/>
        <end position="353"/>
    </location>
</feature>
<dbReference type="InterPro" id="IPR006143">
    <property type="entry name" value="RND_pump_MFP"/>
</dbReference>
<dbReference type="EMBL" id="BX571659">
    <property type="protein sequence ID" value="CAE10007.1"/>
    <property type="molecule type" value="Genomic_DNA"/>
</dbReference>
<dbReference type="PANTHER" id="PTHR30158">
    <property type="entry name" value="ACRA/E-RELATED COMPONENT OF DRUG EFFLUX TRANSPORTER"/>
    <property type="match status" value="1"/>
</dbReference>
<evidence type="ECO:0000256" key="2">
    <source>
        <dbReference type="ARBA" id="ARBA00009477"/>
    </source>
</evidence>
<dbReference type="InterPro" id="IPR058626">
    <property type="entry name" value="MdtA-like_b-barrel"/>
</dbReference>
<evidence type="ECO:0000313" key="8">
    <source>
        <dbReference type="Proteomes" id="UP000000422"/>
    </source>
</evidence>
<feature type="domain" description="Multidrug resistance protein MdtA-like beta-barrel" evidence="5">
    <location>
        <begin position="210"/>
        <end position="292"/>
    </location>
</feature>
<dbReference type="SUPFAM" id="SSF111369">
    <property type="entry name" value="HlyD-like secretion proteins"/>
    <property type="match status" value="1"/>
</dbReference>
<evidence type="ECO:0000259" key="3">
    <source>
        <dbReference type="Pfam" id="PF25876"/>
    </source>
</evidence>
<dbReference type="Gene3D" id="2.40.50.100">
    <property type="match status" value="1"/>
</dbReference>
<dbReference type="PROSITE" id="PS51257">
    <property type="entry name" value="PROKAR_LIPOPROTEIN"/>
    <property type="match status" value="1"/>
</dbReference>
<proteinExistence type="inferred from homology"/>
<evidence type="ECO:0000256" key="1">
    <source>
        <dbReference type="ARBA" id="ARBA00004196"/>
    </source>
</evidence>